<reference evidence="1 2" key="1">
    <citation type="submission" date="2018-09" db="EMBL/GenBank/DDBJ databases">
        <title>Murine metabolic-syndrome-specific gut microbial biobank.</title>
        <authorList>
            <person name="Liu C."/>
        </authorList>
    </citation>
    <scope>NUCLEOTIDE SEQUENCE [LARGE SCALE GENOMIC DNA]</scope>
    <source>
        <strain evidence="1 2">C-30</strain>
    </source>
</reference>
<evidence type="ECO:0000313" key="2">
    <source>
        <dbReference type="Proteomes" id="UP000289316"/>
    </source>
</evidence>
<proteinExistence type="predicted"/>
<dbReference type="AlphaFoldDB" id="A0A4Q2A256"/>
<dbReference type="SUPFAM" id="SSF46785">
    <property type="entry name" value="Winged helix' DNA-binding domain"/>
    <property type="match status" value="1"/>
</dbReference>
<protein>
    <submittedName>
        <fullName evidence="1">RepB family plasmid replication initiator protein</fullName>
    </submittedName>
</protein>
<name>A0A4Q2A256_9LACO</name>
<organism evidence="1 2">
    <name type="scientific">Ligilactobacillus murinus</name>
    <dbReference type="NCBI Taxonomy" id="1622"/>
    <lineage>
        <taxon>Bacteria</taxon>
        <taxon>Bacillati</taxon>
        <taxon>Bacillota</taxon>
        <taxon>Bacilli</taxon>
        <taxon>Lactobacillales</taxon>
        <taxon>Lactobacillaceae</taxon>
        <taxon>Ligilactobacillus</taxon>
    </lineage>
</organism>
<evidence type="ECO:0000313" key="1">
    <source>
        <dbReference type="EMBL" id="RXV63282.1"/>
    </source>
</evidence>
<dbReference type="InterPro" id="IPR036390">
    <property type="entry name" value="WH_DNA-bd_sf"/>
</dbReference>
<dbReference type="RefSeq" id="WP_129303381.1">
    <property type="nucleotide sequence ID" value="NZ_QZFR01000134.1"/>
</dbReference>
<sequence>MSEIVEYDFPNTFNAQEEELFCWVLNKAVKSNKVVLKTQEVRDFADLGNISDLRTITILSEFLDKLIEIKIAIFKNGYLEKERISLLESYKTRIKTGSKKDEVSVELQMNDLAIKSMGTDFLADLKSGGIPTTVRYQFKNRYARRLYRFLLPHIFEGRLFFTKEELFDLLVIPESYDRNKGKLTKSVFVPIKQELSPIFKGLRLSKKYKAERGAPLYGYKFTWNVSKINSNNSFKIPSEEVLDDY</sequence>
<dbReference type="EMBL" id="QZFR01000134">
    <property type="protein sequence ID" value="RXV63282.1"/>
    <property type="molecule type" value="Genomic_DNA"/>
</dbReference>
<dbReference type="OrthoDB" id="2084703at2"/>
<comment type="caution">
    <text evidence="1">The sequence shown here is derived from an EMBL/GenBank/DDBJ whole genome shotgun (WGS) entry which is preliminary data.</text>
</comment>
<dbReference type="Proteomes" id="UP000289316">
    <property type="component" value="Unassembled WGS sequence"/>
</dbReference>
<gene>
    <name evidence="1" type="ORF">D6C19_11125</name>
</gene>
<accession>A0A4Q2A256</accession>